<sequence length="964" mass="109898">MPGKFEILTYFSVILPTTILENIRNEPSTFGTKFVTLFPWSKRISNNSNLTFQIINASMNETAKVVIEYDDGLEKLKNETQIRREISNVQPNSYTTHKFCATIMTQSHEANKSLIRSSASRIYLSSSSPVSIVECIFISYQIGDCFTVLPVTMAGNRYSFSIAPSMFSGIFTAYFIPAFTDSHISITTVTRKGLQRISTISRFYRGSMIYAYNSSINGPSTTYISGASPFLILLSMRTHLRQIPYESFACTMLMPLPNEAYSQIALRDDFNAHFAPLDSSKDYRTELFLAAPMQNCQSFTVITFRPNSTKLIDVKPDVIFDDVAMEWGHRANDAIVGYTSSNTPFQLLRFETYQNIGSFLDIIPAYSQYLTGRMCFIFKNESERLFLYDVPRQSDTFLLDGKVLDVEYIQPFENSFRYITMRKINTKKLVRGLHCLESKGRYLLFIFGGSEKMYGYVPAFNVYGMETSKWIVENNFRSYRYDIFGTSFITLFPWITTEDSNDDSVTVLTLEILNPHPYMVVEVNISYLSEAKGNLIEKTYNITPYTHRKLEINEKMTKLYAAYSDTIYKSNHDSRIAIKSSMPISVTQSCFFGGQIGESFAVLPLKMADRKYSFLLPKSIANNSHVTIYFLPTNQTAKISIVAKFDGKERFHEIEAKAEKNSPNFAYYGFAKELSLNLLSDNPFQVIIIIQRLLFANNTLIVNGRADFGCETAIPSVQNGIGYTNISKGRKSASNLTVDSFHLNRQICNIIFNYLGEFLTFFQPFIATQYVTGRSHFATHHYRNLIIIFMDKDAVNDLEVDGVLAADDIYELQTPYDCTYFTFKFLLSTVPVHYVQSSGRYVVHIKSDALQNSFHQYFVAFGTQMNMNKETVSSTEVTNRKPFTERVKVIKSYLKIWNRKVLTKQVELESTMKQLFTTDQIIVDKQAKSTSGSSVNLARTGCTIITELQLIILIKITKVTGNIN</sequence>
<evidence type="ECO:0000313" key="2">
    <source>
        <dbReference type="WBParaSite" id="mrna-Wban_09209"/>
    </source>
</evidence>
<accession>A0AAF5Q1M5</accession>
<dbReference type="WBParaSite" id="mrna-Wban_09209">
    <property type="protein sequence ID" value="mrna-Wban_09209"/>
    <property type="gene ID" value="Wban_09209"/>
</dbReference>
<proteinExistence type="predicted"/>
<name>A0AAF5Q1M5_WUCBA</name>
<dbReference type="Proteomes" id="UP000093561">
    <property type="component" value="Unassembled WGS sequence"/>
</dbReference>
<dbReference type="AlphaFoldDB" id="A0AAF5Q1M5"/>
<reference evidence="2" key="3">
    <citation type="submission" date="2024-02" db="UniProtKB">
        <authorList>
            <consortium name="WormBaseParasite"/>
        </authorList>
    </citation>
    <scope>IDENTIFICATION</scope>
    <source>
        <strain evidence="2">pt0022</strain>
    </source>
</reference>
<protein>
    <submittedName>
        <fullName evidence="2">Uncharacterized protein</fullName>
    </submittedName>
</protein>
<evidence type="ECO:0000313" key="1">
    <source>
        <dbReference type="Proteomes" id="UP000093561"/>
    </source>
</evidence>
<organism evidence="1 2">
    <name type="scientific">Wuchereria bancrofti</name>
    <dbReference type="NCBI Taxonomy" id="6293"/>
    <lineage>
        <taxon>Eukaryota</taxon>
        <taxon>Metazoa</taxon>
        <taxon>Ecdysozoa</taxon>
        <taxon>Nematoda</taxon>
        <taxon>Chromadorea</taxon>
        <taxon>Rhabditida</taxon>
        <taxon>Spirurina</taxon>
        <taxon>Spiruromorpha</taxon>
        <taxon>Filarioidea</taxon>
        <taxon>Onchocercidae</taxon>
        <taxon>Wuchereria</taxon>
    </lineage>
</organism>
<reference evidence="1" key="2">
    <citation type="journal article" date="2016" name="Mol. Ecol.">
        <title>Population genomics of the filarial nematode parasite Wuchereria bancrofti from mosquitoes.</title>
        <authorList>
            <person name="Small S.T."/>
            <person name="Reimer L.J."/>
            <person name="Tisch D.J."/>
            <person name="King C.L."/>
            <person name="Christensen B.M."/>
            <person name="Siba P.M."/>
            <person name="Kazura J.W."/>
            <person name="Serre D."/>
            <person name="Zimmerman P.A."/>
        </authorList>
    </citation>
    <scope>NUCLEOTIDE SEQUENCE</scope>
    <source>
        <strain evidence="1">pt0022</strain>
    </source>
</reference>
<reference evidence="1" key="1">
    <citation type="submission" date="2015-03" db="EMBL/GenBank/DDBJ databases">
        <title>Wuchereria bancrofti Genome Sequencing Papua New Guinea Strain.</title>
        <authorList>
            <person name="Small S.T."/>
            <person name="Serre D."/>
            <person name="Zimmerman P.A."/>
        </authorList>
    </citation>
    <scope>NUCLEOTIDE SEQUENCE [LARGE SCALE GENOMIC DNA]</scope>
    <source>
        <strain evidence="1">pt0022</strain>
    </source>
</reference>